<organism evidence="3 4">
    <name type="scientific">Rhamnusium bicolor</name>
    <dbReference type="NCBI Taxonomy" id="1586634"/>
    <lineage>
        <taxon>Eukaryota</taxon>
        <taxon>Metazoa</taxon>
        <taxon>Ecdysozoa</taxon>
        <taxon>Arthropoda</taxon>
        <taxon>Hexapoda</taxon>
        <taxon>Insecta</taxon>
        <taxon>Pterygota</taxon>
        <taxon>Neoptera</taxon>
        <taxon>Endopterygota</taxon>
        <taxon>Coleoptera</taxon>
        <taxon>Polyphaga</taxon>
        <taxon>Cucujiformia</taxon>
        <taxon>Chrysomeloidea</taxon>
        <taxon>Cerambycidae</taxon>
        <taxon>Lepturinae</taxon>
        <taxon>Rhagiini</taxon>
        <taxon>Rhamnusium</taxon>
    </lineage>
</organism>
<feature type="region of interest" description="Disordered" evidence="2">
    <location>
        <begin position="798"/>
        <end position="819"/>
    </location>
</feature>
<dbReference type="GO" id="GO:0005789">
    <property type="term" value="C:endoplasmic reticulum membrane"/>
    <property type="evidence" value="ECO:0007669"/>
    <property type="project" value="TreeGrafter"/>
</dbReference>
<feature type="compositionally biased region" description="Basic and acidic residues" evidence="2">
    <location>
        <begin position="177"/>
        <end position="187"/>
    </location>
</feature>
<dbReference type="InterPro" id="IPR040248">
    <property type="entry name" value="RRBP1"/>
</dbReference>
<evidence type="ECO:0000313" key="3">
    <source>
        <dbReference type="EMBL" id="KAJ8944172.1"/>
    </source>
</evidence>
<feature type="region of interest" description="Disordered" evidence="2">
    <location>
        <begin position="45"/>
        <end position="97"/>
    </location>
</feature>
<evidence type="ECO:0000313" key="4">
    <source>
        <dbReference type="Proteomes" id="UP001162156"/>
    </source>
</evidence>
<dbReference type="EMBL" id="JANEYF010002621">
    <property type="protein sequence ID" value="KAJ8944172.1"/>
    <property type="molecule type" value="Genomic_DNA"/>
</dbReference>
<feature type="region of interest" description="Disordered" evidence="2">
    <location>
        <begin position="177"/>
        <end position="213"/>
    </location>
</feature>
<feature type="coiled-coil region" evidence="1">
    <location>
        <begin position="311"/>
        <end position="641"/>
    </location>
</feature>
<gene>
    <name evidence="3" type="ORF">NQ314_009534</name>
</gene>
<feature type="compositionally biased region" description="Basic residues" evidence="2">
    <location>
        <begin position="52"/>
        <end position="67"/>
    </location>
</feature>
<feature type="compositionally biased region" description="Polar residues" evidence="2">
    <location>
        <begin position="83"/>
        <end position="95"/>
    </location>
</feature>
<comment type="caution">
    <text evidence="3">The sequence shown here is derived from an EMBL/GenBank/DDBJ whole genome shotgun (WGS) entry which is preliminary data.</text>
</comment>
<dbReference type="PANTHER" id="PTHR18939">
    <property type="entry name" value="RIBOSOME BINDING PROTEIN-1"/>
    <property type="match status" value="1"/>
</dbReference>
<evidence type="ECO:0000256" key="2">
    <source>
        <dbReference type="SAM" id="MobiDB-lite"/>
    </source>
</evidence>
<feature type="region of interest" description="Disordered" evidence="2">
    <location>
        <begin position="236"/>
        <end position="259"/>
    </location>
</feature>
<evidence type="ECO:0000256" key="1">
    <source>
        <dbReference type="SAM" id="Coils"/>
    </source>
</evidence>
<feature type="compositionally biased region" description="Polar residues" evidence="2">
    <location>
        <begin position="798"/>
        <end position="818"/>
    </location>
</feature>
<keyword evidence="4" id="KW-1185">Reference proteome</keyword>
<dbReference type="Proteomes" id="UP001162156">
    <property type="component" value="Unassembled WGS sequence"/>
</dbReference>
<protein>
    <recommendedName>
        <fullName evidence="5">Kinectin</fullName>
    </recommendedName>
</protein>
<sequence length="895" mass="103157">MDISTPLIFLSLFLLASLSLFLVYKYGIKEKSYEEALAEQRQQTNALLGVKPKPKEKKNKKAAKKSKEKTNPLENETDESENVDASNVENSQTNKLHVEFKEEPEEVSVKDVVHIKRKRVKKVRSILVKKDKSPENMILDVIETPIVNHFEENPPKDEFELLRSNSKDDIFKQEPVKEKVAKEKKQNLDVATSIKNNKKSAKQQASTNKYPNEVPSLVVEKEVEDTVVESITVLPQTNGVVGNPGKEKKKKKSEFNTRQQLTAERDGLINSVRKAELSKTEIQLLIDLLLNKQLEAPSVIDDWSEGKSDPMQKLKRQLAEKEKALAEEQEALSAVQAKLKEVRAEQQAERSQFQQKIRGLEEVTQTSQIEIQATNNRLQVNTQKLQQLQTELNAEILKTHKLMEDNAAFQMQVQQYEVRISQVEETDSIIAKLRNDIEEFSTQNQQLRLELQQNLAEKDHQQQHFLIQMSNLEKGCKQQIQQKEESHQELERNLELALRQENDWKIEISNLNTALKQKFEEIRRVEHTAEQLREELCEVANEKVESAKIISQLKSELQQLRDEQICQVNGSSKDNKAHEVEILNLTNELSSVRNELSSINTELQQTERRYKTELENSDKKYNKIQRELEEQKAKNNELRTKNWKVMEALNAAESRTKASSASKQTDVNLDKLTSDIRAKEQDSQKEFIQRLFPEIEGLQAVSSEEWQTEFGKLIKIYVSNLKTQQKNRSQDVSKLEVQLQHYKNSYVEKEEINWRKQLAAKEAEIENLKESHLSPLQTKVLSLEQSLSQEISEKNQISQEYQSLKSHKSPASAQSDPTATIEKLSEEVNRLREQLRVEQTKNGDVGVCVKHCLSSSSSLASSVIEEYSKKPKNKKKKKKVYTTVMHDMHASLPFV</sequence>
<keyword evidence="1" id="KW-0175">Coiled coil</keyword>
<evidence type="ECO:0008006" key="5">
    <source>
        <dbReference type="Google" id="ProtNLM"/>
    </source>
</evidence>
<reference evidence="3" key="1">
    <citation type="journal article" date="2023" name="Insect Mol. Biol.">
        <title>Genome sequencing provides insights into the evolution of gene families encoding plant cell wall-degrading enzymes in longhorned beetles.</title>
        <authorList>
            <person name="Shin N.R."/>
            <person name="Okamura Y."/>
            <person name="Kirsch R."/>
            <person name="Pauchet Y."/>
        </authorList>
    </citation>
    <scope>NUCLEOTIDE SEQUENCE</scope>
    <source>
        <strain evidence="3">RBIC_L_NR</strain>
    </source>
</reference>
<name>A0AAV8XYQ1_9CUCU</name>
<proteinExistence type="predicted"/>
<dbReference type="PANTHER" id="PTHR18939:SF4">
    <property type="entry name" value="RIBOSOME-BINDING PROTEIN 1"/>
    <property type="match status" value="1"/>
</dbReference>
<accession>A0AAV8XYQ1</accession>
<dbReference type="AlphaFoldDB" id="A0AAV8XYQ1"/>